<evidence type="ECO:0000259" key="5">
    <source>
        <dbReference type="PROSITE" id="PS50126"/>
    </source>
</evidence>
<comment type="similarity">
    <text evidence="1">Belongs to the bacterial ribosomal protein bS1 family.</text>
</comment>
<evidence type="ECO:0000256" key="1">
    <source>
        <dbReference type="ARBA" id="ARBA00006767"/>
    </source>
</evidence>
<dbReference type="SMART" id="SM00316">
    <property type="entry name" value="S1"/>
    <property type="match status" value="1"/>
</dbReference>
<gene>
    <name evidence="6" type="ORF">LAH08_03071</name>
</gene>
<sequence>MHIAAGRANRLAVVQVATTPQKVLISDGYYIIINFSWLSFRGEPSCIYRPDDGELVQDQALTDRAYDTYLTEACANAVDVVRTLPAKYRAETGPGSDATPTNHHIPPSSGNERHRRPATPSKAERRREALSNLAAGQTVTGLVKRLTSFGACVTLGEIDGLIHISQMAHHRVEHPSEVVNVGETVTVQILDVDIARERVSLSLKAATSARSNRSGRHLSR</sequence>
<proteinExistence type="inferred from homology"/>
<dbReference type="InterPro" id="IPR050437">
    <property type="entry name" value="Ribos_protein_bS1-like"/>
</dbReference>
<feature type="region of interest" description="Disordered" evidence="4">
    <location>
        <begin position="89"/>
        <end position="123"/>
    </location>
</feature>
<name>A0A328N294_9ACTN</name>
<organism evidence="6 7">
    <name type="scientific">Micromonospora noduli</name>
    <dbReference type="NCBI Taxonomy" id="709876"/>
    <lineage>
        <taxon>Bacteria</taxon>
        <taxon>Bacillati</taxon>
        <taxon>Actinomycetota</taxon>
        <taxon>Actinomycetes</taxon>
        <taxon>Micromonosporales</taxon>
        <taxon>Micromonosporaceae</taxon>
        <taxon>Micromonospora</taxon>
    </lineage>
</organism>
<evidence type="ECO:0000256" key="4">
    <source>
        <dbReference type="SAM" id="MobiDB-lite"/>
    </source>
</evidence>
<keyword evidence="2 6" id="KW-0689">Ribosomal protein</keyword>
<feature type="domain" description="S1 motif" evidence="5">
    <location>
        <begin position="136"/>
        <end position="204"/>
    </location>
</feature>
<dbReference type="Gene3D" id="2.40.50.140">
    <property type="entry name" value="Nucleic acid-binding proteins"/>
    <property type="match status" value="1"/>
</dbReference>
<dbReference type="EMBL" id="PYAA01000017">
    <property type="protein sequence ID" value="RAO00818.1"/>
    <property type="molecule type" value="Genomic_DNA"/>
</dbReference>
<keyword evidence="3" id="KW-0687">Ribonucleoprotein</keyword>
<reference evidence="6 7" key="1">
    <citation type="submission" date="2018-03" db="EMBL/GenBank/DDBJ databases">
        <title>Defining the species Micromonospora saelicesensis and Micromonospora noduli under the framework of genomics.</title>
        <authorList>
            <person name="Riesco R."/>
            <person name="Trujillo M.E."/>
        </authorList>
    </citation>
    <scope>NUCLEOTIDE SEQUENCE [LARGE SCALE GENOMIC DNA]</scope>
    <source>
        <strain evidence="6 7">LAH08</strain>
    </source>
</reference>
<protein>
    <submittedName>
        <fullName evidence="6">30S ribosomal protein S1</fullName>
    </submittedName>
</protein>
<dbReference type="FunFam" id="2.40.50.140:FF:000051">
    <property type="entry name" value="RNA-binding transcriptional accessory protein"/>
    <property type="match status" value="1"/>
</dbReference>
<dbReference type="PANTHER" id="PTHR10724">
    <property type="entry name" value="30S RIBOSOMAL PROTEIN S1"/>
    <property type="match status" value="1"/>
</dbReference>
<dbReference type="InterPro" id="IPR003029">
    <property type="entry name" value="S1_domain"/>
</dbReference>
<evidence type="ECO:0000313" key="7">
    <source>
        <dbReference type="Proteomes" id="UP000248966"/>
    </source>
</evidence>
<dbReference type="RefSeq" id="WP_220090581.1">
    <property type="nucleotide sequence ID" value="NZ_PYAA01000017.1"/>
</dbReference>
<evidence type="ECO:0000256" key="2">
    <source>
        <dbReference type="ARBA" id="ARBA00022980"/>
    </source>
</evidence>
<dbReference type="GO" id="GO:0003735">
    <property type="term" value="F:structural constituent of ribosome"/>
    <property type="evidence" value="ECO:0007669"/>
    <property type="project" value="TreeGrafter"/>
</dbReference>
<evidence type="ECO:0000313" key="6">
    <source>
        <dbReference type="EMBL" id="RAO00818.1"/>
    </source>
</evidence>
<dbReference type="InterPro" id="IPR012340">
    <property type="entry name" value="NA-bd_OB-fold"/>
</dbReference>
<dbReference type="PANTHER" id="PTHR10724:SF7">
    <property type="entry name" value="SMALL RIBOSOMAL SUBUNIT PROTEIN BS1C"/>
    <property type="match status" value="1"/>
</dbReference>
<dbReference type="SUPFAM" id="SSF50249">
    <property type="entry name" value="Nucleic acid-binding proteins"/>
    <property type="match status" value="1"/>
</dbReference>
<dbReference type="PROSITE" id="PS50126">
    <property type="entry name" value="S1"/>
    <property type="match status" value="1"/>
</dbReference>
<evidence type="ECO:0000256" key="3">
    <source>
        <dbReference type="ARBA" id="ARBA00023274"/>
    </source>
</evidence>
<dbReference type="AlphaFoldDB" id="A0A328N294"/>
<dbReference type="GO" id="GO:0022627">
    <property type="term" value="C:cytosolic small ribosomal subunit"/>
    <property type="evidence" value="ECO:0007669"/>
    <property type="project" value="TreeGrafter"/>
</dbReference>
<accession>A0A328N294</accession>
<dbReference type="Pfam" id="PF00575">
    <property type="entry name" value="S1"/>
    <property type="match status" value="1"/>
</dbReference>
<dbReference type="Proteomes" id="UP000248966">
    <property type="component" value="Unassembled WGS sequence"/>
</dbReference>
<dbReference type="CDD" id="cd05688">
    <property type="entry name" value="S1_RPS1_repeat_ec3"/>
    <property type="match status" value="1"/>
</dbReference>
<comment type="caution">
    <text evidence="6">The sequence shown here is derived from an EMBL/GenBank/DDBJ whole genome shotgun (WGS) entry which is preliminary data.</text>
</comment>
<dbReference type="GO" id="GO:0003729">
    <property type="term" value="F:mRNA binding"/>
    <property type="evidence" value="ECO:0007669"/>
    <property type="project" value="TreeGrafter"/>
</dbReference>
<dbReference type="GO" id="GO:0006412">
    <property type="term" value="P:translation"/>
    <property type="evidence" value="ECO:0007669"/>
    <property type="project" value="TreeGrafter"/>
</dbReference>